<dbReference type="GO" id="GO:0003863">
    <property type="term" value="F:branched-chain 2-oxo acid dehydrogenase activity"/>
    <property type="evidence" value="ECO:0007669"/>
    <property type="project" value="UniProtKB-EC"/>
</dbReference>
<dbReference type="Gene3D" id="3.40.50.970">
    <property type="match status" value="2"/>
</dbReference>
<dbReference type="EMBL" id="PVNK01000062">
    <property type="protein sequence ID" value="PRQ04108.1"/>
    <property type="molecule type" value="Genomic_DNA"/>
</dbReference>
<dbReference type="PANTHER" id="PTHR42980:SF1">
    <property type="entry name" value="2-OXOISOVALERATE DEHYDROGENASE SUBUNIT BETA, MITOCHONDRIAL"/>
    <property type="match status" value="1"/>
</dbReference>
<gene>
    <name evidence="7" type="primary">bfmBAB_1</name>
    <name evidence="7" type="ORF">ENSA5_10670</name>
</gene>
<dbReference type="SUPFAM" id="SSF52518">
    <property type="entry name" value="Thiamin diphosphate-binding fold (THDP-binding)"/>
    <property type="match status" value="2"/>
</dbReference>
<sequence>MAAKYPLNRLEHHPTLTPELLRLAYREMCMARCHVERVVQECSKGNIKFAIWGPGEELHGAAQAIAYSEVVNTDAFGISGHYRSAGLLSMWARLRGYDDFHLDHMRQQLSRVTDPWSGGRQMTAHFNDPRFNILPCQSALGMQLGKAVGYAHGMRKKGHDDGVVVAVIGDGSMAESDLHEGMTGASILDLPLLLCVTDNEIAISVKPEDGRGLRDLEAYAKAFGFEFFVANGNDFIEVYETTKAAATYCRDNQRPALVWVRELARLNGHSNAGVYNFVFEAHDCVNDFGEALVEQGILAPDDIITRNEESRGDYYKRHDFGRVGKAADDYIVETMRVAEDEPEPTPESVWDHIYDPYPEAVEPASVGRQTVISLNGAIRAAMRDILDHNPMTWLYGQDVAERGGVMQATKGLWERFPDQVRDAPINEPLILGAAMGFALHEGATAMPEIQFSDYSLNTLHWLVYMGNLLWQTNGTVRANVIARLPVEPLHGGAIYHSMCMEGFYGSIPGLTIVAPTTSRDCYGLLRSAADYSGPVVVFESKGLYRMTLGDAFPGEPSDPEEVKRLKRAIGMQGLIPDLPSDFRVPLGKAAVRREGRDLTIVTWGRCTLFTHEAIATLSERGIDVEMIDLRTIVPPDMDTVLASVRKTGRLLVVHEDRVFASIGREIQGHTIEAMAGSPVVTRVLGQDAVPGIPQNINLEHSIVVSPAKIVAAAEQTMAVELRRPAASASSGRAPTVSEPARTRVLWTPNRAFVG</sequence>
<dbReference type="RefSeq" id="WP_106390505.1">
    <property type="nucleotide sequence ID" value="NZ_PVNK01000062.1"/>
</dbReference>
<comment type="cofactor">
    <cofactor evidence="1">
        <name>thiamine diphosphate</name>
        <dbReference type="ChEBI" id="CHEBI:58937"/>
    </cofactor>
</comment>
<dbReference type="Pfam" id="PF02780">
    <property type="entry name" value="Transketolase_C"/>
    <property type="match status" value="1"/>
</dbReference>
<evidence type="ECO:0000256" key="1">
    <source>
        <dbReference type="ARBA" id="ARBA00001964"/>
    </source>
</evidence>
<keyword evidence="5" id="KW-0786">Thiamine pyrophosphate</keyword>
<dbReference type="Pfam" id="PF02779">
    <property type="entry name" value="Transket_pyr"/>
    <property type="match status" value="1"/>
</dbReference>
<dbReference type="InterPro" id="IPR009014">
    <property type="entry name" value="Transketo_C/PFOR_II"/>
</dbReference>
<protein>
    <recommendedName>
        <fullName evidence="3">3-methyl-2-oxobutanoate dehydrogenase (2-methylpropanoyl-transferring)</fullName>
        <ecNumber evidence="3">1.2.4.4</ecNumber>
    </recommendedName>
</protein>
<evidence type="ECO:0000256" key="2">
    <source>
        <dbReference type="ARBA" id="ARBA00003906"/>
    </source>
</evidence>
<dbReference type="EC" id="1.2.4.4" evidence="3"/>
<dbReference type="Pfam" id="PF00676">
    <property type="entry name" value="E1_dh"/>
    <property type="match status" value="1"/>
</dbReference>
<dbReference type="InterPro" id="IPR033248">
    <property type="entry name" value="Transketolase_C"/>
</dbReference>
<dbReference type="InterPro" id="IPR001017">
    <property type="entry name" value="DH_E1"/>
</dbReference>
<dbReference type="GO" id="GO:0007584">
    <property type="term" value="P:response to nutrient"/>
    <property type="evidence" value="ECO:0007669"/>
    <property type="project" value="TreeGrafter"/>
</dbReference>
<comment type="caution">
    <text evidence="7">The sequence shown here is derived from an EMBL/GenBank/DDBJ whole genome shotgun (WGS) entry which is preliminary data.</text>
</comment>
<accession>A0A2S9YG95</accession>
<evidence type="ECO:0000256" key="5">
    <source>
        <dbReference type="ARBA" id="ARBA00023052"/>
    </source>
</evidence>
<dbReference type="AlphaFoldDB" id="A0A2S9YG95"/>
<feature type="domain" description="Transketolase-like pyrimidine-binding" evidence="6">
    <location>
        <begin position="372"/>
        <end position="546"/>
    </location>
</feature>
<proteinExistence type="predicted"/>
<comment type="function">
    <text evidence="2">E1 component of the 2-oxoglutarate dehydrogenase (OGDH) complex which catalyzes the decarboxylation of 2-oxoglutarate, the first step in the conversion of 2-oxoglutarate to succinyl-CoA and CO(2).</text>
</comment>
<keyword evidence="8" id="KW-1185">Reference proteome</keyword>
<dbReference type="Proteomes" id="UP000237968">
    <property type="component" value="Unassembled WGS sequence"/>
</dbReference>
<evidence type="ECO:0000259" key="6">
    <source>
        <dbReference type="SMART" id="SM00861"/>
    </source>
</evidence>
<dbReference type="SMART" id="SM00861">
    <property type="entry name" value="Transket_pyr"/>
    <property type="match status" value="1"/>
</dbReference>
<evidence type="ECO:0000256" key="3">
    <source>
        <dbReference type="ARBA" id="ARBA00012277"/>
    </source>
</evidence>
<keyword evidence="4 7" id="KW-0560">Oxidoreductase</keyword>
<dbReference type="GO" id="GO:0009083">
    <property type="term" value="P:branched-chain amino acid catabolic process"/>
    <property type="evidence" value="ECO:0007669"/>
    <property type="project" value="TreeGrafter"/>
</dbReference>
<dbReference type="SUPFAM" id="SSF52922">
    <property type="entry name" value="TK C-terminal domain-like"/>
    <property type="match status" value="1"/>
</dbReference>
<dbReference type="InterPro" id="IPR029061">
    <property type="entry name" value="THDP-binding"/>
</dbReference>
<evidence type="ECO:0000256" key="4">
    <source>
        <dbReference type="ARBA" id="ARBA00023002"/>
    </source>
</evidence>
<dbReference type="InterPro" id="IPR005475">
    <property type="entry name" value="Transketolase-like_Pyr-bd"/>
</dbReference>
<dbReference type="OrthoDB" id="9780894at2"/>
<name>A0A2S9YG95_9BACT</name>
<organism evidence="7 8">
    <name type="scientific">Enhygromyxa salina</name>
    <dbReference type="NCBI Taxonomy" id="215803"/>
    <lineage>
        <taxon>Bacteria</taxon>
        <taxon>Pseudomonadati</taxon>
        <taxon>Myxococcota</taxon>
        <taxon>Polyangia</taxon>
        <taxon>Nannocystales</taxon>
        <taxon>Nannocystaceae</taxon>
        <taxon>Enhygromyxa</taxon>
    </lineage>
</organism>
<evidence type="ECO:0000313" key="8">
    <source>
        <dbReference type="Proteomes" id="UP000237968"/>
    </source>
</evidence>
<reference evidence="7 8" key="1">
    <citation type="submission" date="2018-03" db="EMBL/GenBank/DDBJ databases">
        <title>Draft Genome Sequences of the Obligatory Marine Myxobacteria Enhygromyxa salina SWB005.</title>
        <authorList>
            <person name="Poehlein A."/>
            <person name="Moghaddam J.A."/>
            <person name="Harms H."/>
            <person name="Alanjari M."/>
            <person name="Koenig G.M."/>
            <person name="Daniel R."/>
            <person name="Schaeberle T.F."/>
        </authorList>
    </citation>
    <scope>NUCLEOTIDE SEQUENCE [LARGE SCALE GENOMIC DNA]</scope>
    <source>
        <strain evidence="7 8">SWB005</strain>
    </source>
</reference>
<dbReference type="Gene3D" id="3.40.50.920">
    <property type="match status" value="1"/>
</dbReference>
<dbReference type="PANTHER" id="PTHR42980">
    <property type="entry name" value="2-OXOISOVALERATE DEHYDROGENASE SUBUNIT BETA-RELATED"/>
    <property type="match status" value="1"/>
</dbReference>
<evidence type="ECO:0000313" key="7">
    <source>
        <dbReference type="EMBL" id="PRQ04108.1"/>
    </source>
</evidence>